<name>A0AAV9DMA9_ACOCL</name>
<protein>
    <submittedName>
        <fullName evidence="1">Uncharacterized protein</fullName>
    </submittedName>
</protein>
<reference evidence="1" key="1">
    <citation type="journal article" date="2023" name="Nat. Commun.">
        <title>Diploid and tetraploid genomes of Acorus and the evolution of monocots.</title>
        <authorList>
            <person name="Ma L."/>
            <person name="Liu K.W."/>
            <person name="Li Z."/>
            <person name="Hsiao Y.Y."/>
            <person name="Qi Y."/>
            <person name="Fu T."/>
            <person name="Tang G.D."/>
            <person name="Zhang D."/>
            <person name="Sun W.H."/>
            <person name="Liu D.K."/>
            <person name="Li Y."/>
            <person name="Chen G.Z."/>
            <person name="Liu X.D."/>
            <person name="Liao X.Y."/>
            <person name="Jiang Y.T."/>
            <person name="Yu X."/>
            <person name="Hao Y."/>
            <person name="Huang J."/>
            <person name="Zhao X.W."/>
            <person name="Ke S."/>
            <person name="Chen Y.Y."/>
            <person name="Wu W.L."/>
            <person name="Hsu J.L."/>
            <person name="Lin Y.F."/>
            <person name="Huang M.D."/>
            <person name="Li C.Y."/>
            <person name="Huang L."/>
            <person name="Wang Z.W."/>
            <person name="Zhao X."/>
            <person name="Zhong W.Y."/>
            <person name="Peng D.H."/>
            <person name="Ahmad S."/>
            <person name="Lan S."/>
            <person name="Zhang J.S."/>
            <person name="Tsai W.C."/>
            <person name="Van de Peer Y."/>
            <person name="Liu Z.J."/>
        </authorList>
    </citation>
    <scope>NUCLEOTIDE SEQUENCE</scope>
    <source>
        <strain evidence="1">CP</strain>
    </source>
</reference>
<gene>
    <name evidence="1" type="ORF">QJS10_CPB12g01002</name>
</gene>
<organism evidence="1 2">
    <name type="scientific">Acorus calamus</name>
    <name type="common">Sweet flag</name>
    <dbReference type="NCBI Taxonomy" id="4465"/>
    <lineage>
        <taxon>Eukaryota</taxon>
        <taxon>Viridiplantae</taxon>
        <taxon>Streptophyta</taxon>
        <taxon>Embryophyta</taxon>
        <taxon>Tracheophyta</taxon>
        <taxon>Spermatophyta</taxon>
        <taxon>Magnoliopsida</taxon>
        <taxon>Liliopsida</taxon>
        <taxon>Acoraceae</taxon>
        <taxon>Acorus</taxon>
    </lineage>
</organism>
<keyword evidence="2" id="KW-1185">Reference proteome</keyword>
<dbReference type="Proteomes" id="UP001180020">
    <property type="component" value="Unassembled WGS sequence"/>
</dbReference>
<dbReference type="EMBL" id="JAUJYO010000012">
    <property type="protein sequence ID" value="KAK1301297.1"/>
    <property type="molecule type" value="Genomic_DNA"/>
</dbReference>
<accession>A0AAV9DMA9</accession>
<reference evidence="1" key="2">
    <citation type="submission" date="2023-06" db="EMBL/GenBank/DDBJ databases">
        <authorList>
            <person name="Ma L."/>
            <person name="Liu K.-W."/>
            <person name="Li Z."/>
            <person name="Hsiao Y.-Y."/>
            <person name="Qi Y."/>
            <person name="Fu T."/>
            <person name="Tang G."/>
            <person name="Zhang D."/>
            <person name="Sun W.-H."/>
            <person name="Liu D.-K."/>
            <person name="Li Y."/>
            <person name="Chen G.-Z."/>
            <person name="Liu X.-D."/>
            <person name="Liao X.-Y."/>
            <person name="Jiang Y.-T."/>
            <person name="Yu X."/>
            <person name="Hao Y."/>
            <person name="Huang J."/>
            <person name="Zhao X.-W."/>
            <person name="Ke S."/>
            <person name="Chen Y.-Y."/>
            <person name="Wu W.-L."/>
            <person name="Hsu J.-L."/>
            <person name="Lin Y.-F."/>
            <person name="Huang M.-D."/>
            <person name="Li C.-Y."/>
            <person name="Huang L."/>
            <person name="Wang Z.-W."/>
            <person name="Zhao X."/>
            <person name="Zhong W.-Y."/>
            <person name="Peng D.-H."/>
            <person name="Ahmad S."/>
            <person name="Lan S."/>
            <person name="Zhang J.-S."/>
            <person name="Tsai W.-C."/>
            <person name="Van De Peer Y."/>
            <person name="Liu Z.-J."/>
        </authorList>
    </citation>
    <scope>NUCLEOTIDE SEQUENCE</scope>
    <source>
        <strain evidence="1">CP</strain>
        <tissue evidence="1">Leaves</tissue>
    </source>
</reference>
<comment type="caution">
    <text evidence="1">The sequence shown here is derived from an EMBL/GenBank/DDBJ whole genome shotgun (WGS) entry which is preliminary data.</text>
</comment>
<evidence type="ECO:0000313" key="2">
    <source>
        <dbReference type="Proteomes" id="UP001180020"/>
    </source>
</evidence>
<proteinExistence type="predicted"/>
<dbReference type="AlphaFoldDB" id="A0AAV9DMA9"/>
<sequence>MLSTHDGSGLWKHKSWWYDYATKTTLDALVSLSEMNIHGFPKSLQMYSCIHHVTNPYTFINMR</sequence>
<evidence type="ECO:0000313" key="1">
    <source>
        <dbReference type="EMBL" id="KAK1301297.1"/>
    </source>
</evidence>